<dbReference type="InterPro" id="IPR042815">
    <property type="entry name" value="DRC10"/>
</dbReference>
<evidence type="ECO:0000256" key="8">
    <source>
        <dbReference type="ARBA" id="ARBA00023212"/>
    </source>
</evidence>
<evidence type="ECO:0000313" key="13">
    <source>
        <dbReference type="Ensembl" id="ENSCRFP00000019572.1"/>
    </source>
</evidence>
<feature type="coiled-coil region" evidence="12">
    <location>
        <begin position="316"/>
        <end position="381"/>
    </location>
</feature>
<name>A0A8C3RE03_9PASS</name>
<evidence type="ECO:0000256" key="11">
    <source>
        <dbReference type="ARBA" id="ARBA00046836"/>
    </source>
</evidence>
<keyword evidence="9" id="KW-0966">Cell projection</keyword>
<protein>
    <recommendedName>
        <fullName evidence="4">Dynein regulatory complex protein 10</fullName>
    </recommendedName>
    <alternativeName>
        <fullName evidence="10">IQ domain-containing protein D</fullName>
    </alternativeName>
</protein>
<dbReference type="SMART" id="SM00015">
    <property type="entry name" value="IQ"/>
    <property type="match status" value="1"/>
</dbReference>
<comment type="function">
    <text evidence="1">Component of the nexin-dynein regulatory complex (N-DRC), a key regulator of ciliary/flagellar motility which maintains the alignment and integrity of the distal axoneme and regulates microtubule sliding in motile axonemes.</text>
</comment>
<dbReference type="CDD" id="cd23767">
    <property type="entry name" value="IQCD"/>
    <property type="match status" value="1"/>
</dbReference>
<evidence type="ECO:0000256" key="7">
    <source>
        <dbReference type="ARBA" id="ARBA00023069"/>
    </source>
</evidence>
<dbReference type="PANTHER" id="PTHR31598">
    <property type="entry name" value="IQ DOMAIN-CONTAINING PROTEIN D"/>
    <property type="match status" value="1"/>
</dbReference>
<evidence type="ECO:0000256" key="6">
    <source>
        <dbReference type="ARBA" id="ARBA00022846"/>
    </source>
</evidence>
<evidence type="ECO:0000256" key="10">
    <source>
        <dbReference type="ARBA" id="ARBA00032180"/>
    </source>
</evidence>
<keyword evidence="5" id="KW-0963">Cytoplasm</keyword>
<evidence type="ECO:0000256" key="9">
    <source>
        <dbReference type="ARBA" id="ARBA00023273"/>
    </source>
</evidence>
<evidence type="ECO:0000256" key="5">
    <source>
        <dbReference type="ARBA" id="ARBA00022490"/>
    </source>
</evidence>
<feature type="coiled-coil region" evidence="12">
    <location>
        <begin position="187"/>
        <end position="257"/>
    </location>
</feature>
<reference evidence="13" key="2">
    <citation type="submission" date="2025-09" db="UniProtKB">
        <authorList>
            <consortium name="Ensembl"/>
        </authorList>
    </citation>
    <scope>IDENTIFICATION</scope>
</reference>
<comment type="similarity">
    <text evidence="3">Belongs to the DRC10 family.</text>
</comment>
<dbReference type="InterPro" id="IPR000048">
    <property type="entry name" value="IQ_motif_EF-hand-BS"/>
</dbReference>
<evidence type="ECO:0000256" key="4">
    <source>
        <dbReference type="ARBA" id="ARBA00021752"/>
    </source>
</evidence>
<dbReference type="Proteomes" id="UP000694396">
    <property type="component" value="Unplaced"/>
</dbReference>
<evidence type="ECO:0000256" key="1">
    <source>
        <dbReference type="ARBA" id="ARBA00003029"/>
    </source>
</evidence>
<organism evidence="13 14">
    <name type="scientific">Cyanoderma ruficeps</name>
    <name type="common">rufous-capped babbler</name>
    <dbReference type="NCBI Taxonomy" id="181631"/>
    <lineage>
        <taxon>Eukaryota</taxon>
        <taxon>Metazoa</taxon>
        <taxon>Chordata</taxon>
        <taxon>Craniata</taxon>
        <taxon>Vertebrata</taxon>
        <taxon>Euteleostomi</taxon>
        <taxon>Archelosauria</taxon>
        <taxon>Archosauria</taxon>
        <taxon>Dinosauria</taxon>
        <taxon>Saurischia</taxon>
        <taxon>Theropoda</taxon>
        <taxon>Coelurosauria</taxon>
        <taxon>Aves</taxon>
        <taxon>Neognathae</taxon>
        <taxon>Neoaves</taxon>
        <taxon>Telluraves</taxon>
        <taxon>Australaves</taxon>
        <taxon>Passeriformes</taxon>
        <taxon>Sylvioidea</taxon>
        <taxon>Timaliidae</taxon>
        <taxon>Cyanoderma</taxon>
    </lineage>
</organism>
<keyword evidence="6" id="KW-0282">Flagellum</keyword>
<dbReference type="PANTHER" id="PTHR31598:SF1">
    <property type="entry name" value="DYNEIN REGULATORY COMPLEX PROTEIN 10"/>
    <property type="match status" value="1"/>
</dbReference>
<comment type="subcellular location">
    <subcellularLocation>
        <location evidence="2">Cytoplasm</location>
        <location evidence="2">Cytoskeleton</location>
        <location evidence="2">Flagellum axoneme</location>
    </subcellularLocation>
</comment>
<proteinExistence type="inferred from homology"/>
<dbReference type="Pfam" id="PF00612">
    <property type="entry name" value="IQ"/>
    <property type="match status" value="1"/>
</dbReference>
<evidence type="ECO:0000256" key="12">
    <source>
        <dbReference type="SAM" id="Coils"/>
    </source>
</evidence>
<evidence type="ECO:0000256" key="2">
    <source>
        <dbReference type="ARBA" id="ARBA00004611"/>
    </source>
</evidence>
<dbReference type="Ensembl" id="ENSCRFT00000020227.1">
    <property type="protein sequence ID" value="ENSCRFP00000019572.1"/>
    <property type="gene ID" value="ENSCRFG00000014662.1"/>
</dbReference>
<evidence type="ECO:0000313" key="14">
    <source>
        <dbReference type="Proteomes" id="UP000694396"/>
    </source>
</evidence>
<keyword evidence="14" id="KW-1185">Reference proteome</keyword>
<keyword evidence="7" id="KW-0969">Cilium</keyword>
<comment type="subunit">
    <text evidence="11">Component of the nexin-dynein regulatory complex (N-DRC). Interacts with CFAP52.</text>
</comment>
<accession>A0A8C3RE03</accession>
<dbReference type="Gene3D" id="1.20.5.190">
    <property type="match status" value="1"/>
</dbReference>
<evidence type="ECO:0000256" key="3">
    <source>
        <dbReference type="ARBA" id="ARBA00009071"/>
    </source>
</evidence>
<sequence length="412" mass="47679">MATGDPAALQASLLEQRTLVKSMATPGRAGIPLGVMKVLDPRQLKPDITETERILTVLDETIVKLEITRLIPRVIGSLERYARMLGPEITSSLLEHHKLSVEIQQLLTSPGDEESKRAVEQHLKCSLRNILRLFLANPLLYYGLKHEVRVRESPADVFIKAFMEFRDFTLERLLTSPDEEKEKIQFMKDISLQVEKNTETISALQEELAAVIQTRDEELKRKDKMIENLKTSMEDLAKDCEAEIQHIMEEGENQQKEDEKASKYRCARLKQEVQLLGARFNALVLEHRASELVLRKEKCKAEREIQEWVQKYDIDMREKQATYDELQAVYNDEKDQLALLMEKHALLLQEYAEIEEERRMLKEKEEEAARIEARRNDAATCIQAFWKGYLVRSIYKSKLKKGKGKGRGKGKK</sequence>
<dbReference type="PROSITE" id="PS50096">
    <property type="entry name" value="IQ"/>
    <property type="match status" value="1"/>
</dbReference>
<dbReference type="AlphaFoldDB" id="A0A8C3RE03"/>
<keyword evidence="8" id="KW-0206">Cytoskeleton</keyword>
<reference evidence="13" key="1">
    <citation type="submission" date="2025-08" db="UniProtKB">
        <authorList>
            <consortium name="Ensembl"/>
        </authorList>
    </citation>
    <scope>IDENTIFICATION</scope>
</reference>
<keyword evidence="12" id="KW-0175">Coiled coil</keyword>